<sequence length="549" mass="61971">MEFLKVKKFRSPRKLDEEKGPVVAETPREESKDENGTDGLKTNAAVDSAGEAEEYDDDDDFITQEVKRQLKELRNKRFLVLIPEESESCPEDEDEAEDENDTGSSDWKESMVEGGSQWCGGFGSFYDKYCERMLFFDKMSYQLLQDGSGIPSNPSPRSASKKLASTLRSLSFKRREGLQGDGEHPQQPLDDPLQDLETAYVAQLCLTWEALHCQYAELCQKISVYPENPTWCSLAAQKFQQFQVLLHRFIENEPFEQGNRVEIFSRSRISLPKLLQVPSFRESDQKQLEEGHIDTPVLANDLFGIIENSIMTFCLFLKMDKKKSGSALHIFGAHGQAQSYLQQTLTALDKKKIKLKELQRKKKGWKKKSWPPTAEEVELFFALIDIKVMSRVLKMTKISKEQLLWCEEKMSKLDFSGMLPSLVGEEVKSSGAGSSVLQRFKDEGGDCCRKIEKQTGSLLGPGKGGIPIGPLFAAECYSGKGRGAGYALQMELLASSSCRLRDQSSSHKILAIGTQYLFLLKDTSISENSMNSERNRWSFSHESGFYSTL</sequence>
<protein>
    <submittedName>
        <fullName evidence="1">Uncharacterized protein</fullName>
    </submittedName>
</protein>
<organism evidence="1 2">
    <name type="scientific">Persea americana</name>
    <name type="common">Avocado</name>
    <dbReference type="NCBI Taxonomy" id="3435"/>
    <lineage>
        <taxon>Eukaryota</taxon>
        <taxon>Viridiplantae</taxon>
        <taxon>Streptophyta</taxon>
        <taxon>Embryophyta</taxon>
        <taxon>Tracheophyta</taxon>
        <taxon>Spermatophyta</taxon>
        <taxon>Magnoliopsida</taxon>
        <taxon>Magnoliidae</taxon>
        <taxon>Laurales</taxon>
        <taxon>Lauraceae</taxon>
        <taxon>Persea</taxon>
    </lineage>
</organism>
<dbReference type="Proteomes" id="UP001234297">
    <property type="component" value="Chromosome 3"/>
</dbReference>
<keyword evidence="2" id="KW-1185">Reference proteome</keyword>
<accession>A0ACC2LM09</accession>
<name>A0ACC2LM09_PERAE</name>
<gene>
    <name evidence="1" type="ORF">MRB53_008763</name>
</gene>
<proteinExistence type="predicted"/>
<reference evidence="1 2" key="1">
    <citation type="journal article" date="2022" name="Hortic Res">
        <title>A haplotype resolved chromosomal level avocado genome allows analysis of novel avocado genes.</title>
        <authorList>
            <person name="Nath O."/>
            <person name="Fletcher S.J."/>
            <person name="Hayward A."/>
            <person name="Shaw L.M."/>
            <person name="Masouleh A.K."/>
            <person name="Furtado A."/>
            <person name="Henry R.J."/>
            <person name="Mitter N."/>
        </authorList>
    </citation>
    <scope>NUCLEOTIDE SEQUENCE [LARGE SCALE GENOMIC DNA]</scope>
    <source>
        <strain evidence="2">cv. Hass</strain>
    </source>
</reference>
<evidence type="ECO:0000313" key="2">
    <source>
        <dbReference type="Proteomes" id="UP001234297"/>
    </source>
</evidence>
<dbReference type="EMBL" id="CM056811">
    <property type="protein sequence ID" value="KAJ8634496.1"/>
    <property type="molecule type" value="Genomic_DNA"/>
</dbReference>
<evidence type="ECO:0000313" key="1">
    <source>
        <dbReference type="EMBL" id="KAJ8634496.1"/>
    </source>
</evidence>
<comment type="caution">
    <text evidence="1">The sequence shown here is derived from an EMBL/GenBank/DDBJ whole genome shotgun (WGS) entry which is preliminary data.</text>
</comment>